<evidence type="ECO:0000313" key="1">
    <source>
        <dbReference type="EMBL" id="RPD53757.1"/>
    </source>
</evidence>
<reference evidence="1" key="1">
    <citation type="journal article" date="2018" name="Genome Biol. Evol.">
        <title>Genomics and development of Lentinus tigrinus, a white-rot wood-decaying mushroom with dimorphic fruiting bodies.</title>
        <authorList>
            <person name="Wu B."/>
            <person name="Xu Z."/>
            <person name="Knudson A."/>
            <person name="Carlson A."/>
            <person name="Chen N."/>
            <person name="Kovaka S."/>
            <person name="LaButti K."/>
            <person name="Lipzen A."/>
            <person name="Pennachio C."/>
            <person name="Riley R."/>
            <person name="Schakwitz W."/>
            <person name="Umezawa K."/>
            <person name="Ohm R.A."/>
            <person name="Grigoriev I.V."/>
            <person name="Nagy L.G."/>
            <person name="Gibbons J."/>
            <person name="Hibbett D."/>
        </authorList>
    </citation>
    <scope>NUCLEOTIDE SEQUENCE [LARGE SCALE GENOMIC DNA]</scope>
    <source>
        <strain evidence="1">ALCF2SS1-6</strain>
    </source>
</reference>
<keyword evidence="2" id="KW-1185">Reference proteome</keyword>
<organism evidence="1 2">
    <name type="scientific">Lentinus tigrinus ALCF2SS1-6</name>
    <dbReference type="NCBI Taxonomy" id="1328759"/>
    <lineage>
        <taxon>Eukaryota</taxon>
        <taxon>Fungi</taxon>
        <taxon>Dikarya</taxon>
        <taxon>Basidiomycota</taxon>
        <taxon>Agaricomycotina</taxon>
        <taxon>Agaricomycetes</taxon>
        <taxon>Polyporales</taxon>
        <taxon>Polyporaceae</taxon>
        <taxon>Lentinus</taxon>
    </lineage>
</organism>
<evidence type="ECO:0000313" key="2">
    <source>
        <dbReference type="Proteomes" id="UP000313359"/>
    </source>
</evidence>
<dbReference type="AlphaFoldDB" id="A0A5C2RTC8"/>
<dbReference type="Proteomes" id="UP000313359">
    <property type="component" value="Unassembled WGS sequence"/>
</dbReference>
<sequence>MSDVASVYSSNSSVESARARSSPHPMTALRLHDDLPSQPFRRMYEVPLLEMDDSFSTDTCYVIIRPSIPRRYELVDLGSNPRWNTTVLSMCFRPNTMYDWIASGTCAYDEVFTYIDIYLIPELYNPFSPYPSNAMVPLLDNLVAQPARATHVAFSCNMQYLDQPFQVFSSYYNSNRLNCENKAVVSLQKKWPSYGVLVWRDPVIV</sequence>
<dbReference type="EMBL" id="ML122316">
    <property type="protein sequence ID" value="RPD53757.1"/>
    <property type="molecule type" value="Genomic_DNA"/>
</dbReference>
<accession>A0A5C2RTC8</accession>
<name>A0A5C2RTC8_9APHY</name>
<gene>
    <name evidence="1" type="ORF">L227DRAFT_567757</name>
</gene>
<protein>
    <submittedName>
        <fullName evidence="1">Uncharacterized protein</fullName>
    </submittedName>
</protein>
<proteinExistence type="predicted"/>